<accession>A0A5Q6PCV5</accession>
<evidence type="ECO:0000256" key="1">
    <source>
        <dbReference type="SAM" id="SignalP"/>
    </source>
</evidence>
<dbReference type="EMBL" id="VUAA01000048">
    <property type="protein sequence ID" value="KAA1252641.1"/>
    <property type="molecule type" value="Genomic_DNA"/>
</dbReference>
<feature type="signal peptide" evidence="1">
    <location>
        <begin position="1"/>
        <end position="22"/>
    </location>
</feature>
<organism evidence="2 3">
    <name type="scientific">Vibrio cholerae</name>
    <dbReference type="NCBI Taxonomy" id="666"/>
    <lineage>
        <taxon>Bacteria</taxon>
        <taxon>Pseudomonadati</taxon>
        <taxon>Pseudomonadota</taxon>
        <taxon>Gammaproteobacteria</taxon>
        <taxon>Vibrionales</taxon>
        <taxon>Vibrionaceae</taxon>
        <taxon>Vibrio</taxon>
    </lineage>
</organism>
<sequence>MKKQITLSMILAAALVSAPSFSFQNEQSSDLNELDIKFGGWSTHTPSSGLASESFNKNHLGLGVAYYPFASKNSNHKIGGEVWYMKDIFDNPSLSVMASYKYRLDVNYLIDSIDLGFNVGIINDTERTYTTSNGKFVGYSDERVSSIAATPQLTVNVTEAMHVDINYTKHDGCSSLGKDCDSLFFRLGYKFKI</sequence>
<gene>
    <name evidence="2" type="ORF">F0M16_21810</name>
</gene>
<dbReference type="Proteomes" id="UP000323225">
    <property type="component" value="Unassembled WGS sequence"/>
</dbReference>
<proteinExistence type="predicted"/>
<feature type="chain" id="PRO_5030722142" description="Porin family protein" evidence="1">
    <location>
        <begin position="23"/>
        <end position="193"/>
    </location>
</feature>
<protein>
    <recommendedName>
        <fullName evidence="4">Porin family protein</fullName>
    </recommendedName>
</protein>
<name>A0A5Q6PCV5_VIBCL</name>
<keyword evidence="1" id="KW-0732">Signal</keyword>
<evidence type="ECO:0008006" key="4">
    <source>
        <dbReference type="Google" id="ProtNLM"/>
    </source>
</evidence>
<reference evidence="2 3" key="1">
    <citation type="submission" date="2019-09" db="EMBL/GenBank/DDBJ databases">
        <authorList>
            <person name="Kritzky A."/>
            <person name="Schelkanova E.Y."/>
            <person name="Alkhova Z.V."/>
            <person name="Smirnova N.I."/>
        </authorList>
    </citation>
    <scope>NUCLEOTIDE SEQUENCE [LARGE SCALE GENOMIC DNA]</scope>
    <source>
        <strain evidence="2 3">M1526</strain>
    </source>
</reference>
<comment type="caution">
    <text evidence="2">The sequence shown here is derived from an EMBL/GenBank/DDBJ whole genome shotgun (WGS) entry which is preliminary data.</text>
</comment>
<evidence type="ECO:0000313" key="2">
    <source>
        <dbReference type="EMBL" id="KAA1252641.1"/>
    </source>
</evidence>
<evidence type="ECO:0000313" key="3">
    <source>
        <dbReference type="Proteomes" id="UP000323225"/>
    </source>
</evidence>
<dbReference type="AlphaFoldDB" id="A0A5Q6PCV5"/>